<keyword evidence="3" id="KW-1185">Reference proteome</keyword>
<comment type="caution">
    <text evidence="2">The sequence shown here is derived from an EMBL/GenBank/DDBJ whole genome shotgun (WGS) entry which is preliminary data.</text>
</comment>
<evidence type="ECO:0000313" key="2">
    <source>
        <dbReference type="EMBL" id="MED6187525.1"/>
    </source>
</evidence>
<feature type="compositionally biased region" description="Basic and acidic residues" evidence="1">
    <location>
        <begin position="1"/>
        <end position="16"/>
    </location>
</feature>
<protein>
    <submittedName>
        <fullName evidence="2">Uncharacterized protein</fullName>
    </submittedName>
</protein>
<name>A0ABU6WRA1_9FABA</name>
<sequence>MERSTHQARNADHAEFEATVPDIGPGWPKSMTSSSKSHYYPAPHPRRPTASFRESIRNQIVLMMISRTPKSLSGGALLMHNNLSHKPPTFCLGTSGYAGSPKTPRSSTKPAVTATLPNLLLIFALLAFVNASPSSSPPPMIPPPLLKDIAPPDCRSSVAPNHAPTMVLSLHPPPQALFHIVDPARSDCLLWQQLGTCCWTSSSSTTEMTRSTRF</sequence>
<reference evidence="2 3" key="1">
    <citation type="journal article" date="2023" name="Plants (Basel)">
        <title>Bridging the Gap: Combining Genomics and Transcriptomics Approaches to Understand Stylosanthes scabra, an Orphan Legume from the Brazilian Caatinga.</title>
        <authorList>
            <person name="Ferreira-Neto J.R.C."/>
            <person name="da Silva M.D."/>
            <person name="Binneck E."/>
            <person name="de Melo N.F."/>
            <person name="da Silva R.H."/>
            <person name="de Melo A.L.T.M."/>
            <person name="Pandolfi V."/>
            <person name="Bustamante F.O."/>
            <person name="Brasileiro-Vidal A.C."/>
            <person name="Benko-Iseppon A.M."/>
        </authorList>
    </citation>
    <scope>NUCLEOTIDE SEQUENCE [LARGE SCALE GENOMIC DNA]</scope>
    <source>
        <tissue evidence="2">Leaves</tissue>
    </source>
</reference>
<dbReference type="EMBL" id="JASCZI010182277">
    <property type="protein sequence ID" value="MED6187525.1"/>
    <property type="molecule type" value="Genomic_DNA"/>
</dbReference>
<proteinExistence type="predicted"/>
<evidence type="ECO:0000256" key="1">
    <source>
        <dbReference type="SAM" id="MobiDB-lite"/>
    </source>
</evidence>
<feature type="region of interest" description="Disordered" evidence="1">
    <location>
        <begin position="1"/>
        <end position="49"/>
    </location>
</feature>
<accession>A0ABU6WRA1</accession>
<organism evidence="2 3">
    <name type="scientific">Stylosanthes scabra</name>
    <dbReference type="NCBI Taxonomy" id="79078"/>
    <lineage>
        <taxon>Eukaryota</taxon>
        <taxon>Viridiplantae</taxon>
        <taxon>Streptophyta</taxon>
        <taxon>Embryophyta</taxon>
        <taxon>Tracheophyta</taxon>
        <taxon>Spermatophyta</taxon>
        <taxon>Magnoliopsida</taxon>
        <taxon>eudicotyledons</taxon>
        <taxon>Gunneridae</taxon>
        <taxon>Pentapetalae</taxon>
        <taxon>rosids</taxon>
        <taxon>fabids</taxon>
        <taxon>Fabales</taxon>
        <taxon>Fabaceae</taxon>
        <taxon>Papilionoideae</taxon>
        <taxon>50 kb inversion clade</taxon>
        <taxon>dalbergioids sensu lato</taxon>
        <taxon>Dalbergieae</taxon>
        <taxon>Pterocarpus clade</taxon>
        <taxon>Stylosanthes</taxon>
    </lineage>
</organism>
<dbReference type="Proteomes" id="UP001341840">
    <property type="component" value="Unassembled WGS sequence"/>
</dbReference>
<gene>
    <name evidence="2" type="ORF">PIB30_077256</name>
</gene>
<evidence type="ECO:0000313" key="3">
    <source>
        <dbReference type="Proteomes" id="UP001341840"/>
    </source>
</evidence>